<proteinExistence type="predicted"/>
<dbReference type="PANTHER" id="PTHR30007:SF1">
    <property type="entry name" value="BLR1914 PROTEIN"/>
    <property type="match status" value="1"/>
</dbReference>
<organism evidence="3 4">
    <name type="scientific">Streptomyces polychromogenes</name>
    <dbReference type="NCBI Taxonomy" id="67342"/>
    <lineage>
        <taxon>Bacteria</taxon>
        <taxon>Bacillati</taxon>
        <taxon>Actinomycetota</taxon>
        <taxon>Actinomycetes</taxon>
        <taxon>Kitasatosporales</taxon>
        <taxon>Streptomycetaceae</taxon>
        <taxon>Streptomyces</taxon>
    </lineage>
</organism>
<evidence type="ECO:0000313" key="3">
    <source>
        <dbReference type="EMBL" id="GAA0301225.1"/>
    </source>
</evidence>
<feature type="region of interest" description="Disordered" evidence="1">
    <location>
        <begin position="42"/>
        <end position="68"/>
    </location>
</feature>
<accession>A0ABN0VH84</accession>
<keyword evidence="4" id="KW-1185">Reference proteome</keyword>
<gene>
    <name evidence="3" type="ORF">GCM10010302_44710</name>
</gene>
<evidence type="ECO:0000259" key="2">
    <source>
        <dbReference type="Pfam" id="PF01609"/>
    </source>
</evidence>
<evidence type="ECO:0000313" key="4">
    <source>
        <dbReference type="Proteomes" id="UP001501867"/>
    </source>
</evidence>
<dbReference type="EMBL" id="BAAABV010000022">
    <property type="protein sequence ID" value="GAA0301225.1"/>
    <property type="molecule type" value="Genomic_DNA"/>
</dbReference>
<name>A0ABN0VH84_9ACTN</name>
<feature type="domain" description="Transposase IS4-like" evidence="2">
    <location>
        <begin position="15"/>
        <end position="99"/>
    </location>
</feature>
<feature type="region of interest" description="Disordered" evidence="1">
    <location>
        <begin position="1"/>
        <end position="22"/>
    </location>
</feature>
<protein>
    <recommendedName>
        <fullName evidence="2">Transposase IS4-like domain-containing protein</fullName>
    </recommendedName>
</protein>
<dbReference type="PANTHER" id="PTHR30007">
    <property type="entry name" value="PHP DOMAIN PROTEIN"/>
    <property type="match status" value="1"/>
</dbReference>
<dbReference type="Pfam" id="PF01609">
    <property type="entry name" value="DDE_Tnp_1"/>
    <property type="match status" value="1"/>
</dbReference>
<sequence>MLDAIRVPRTGPGRPRKRHGHVIGDKGYRSKAIRTRIRRRGIAHTIPERPDQVRYRPRRGTRGGRPPVFDQQVYERRNVLERCFNRLKQWRGITTGYDTLVLSRRRSGGPAESRTRNVLCRCEPEELRMGKLGSDVSAPVSVAVTLARAPGPRSGPLPGRHRHPAPEVYQACARYIPDITVLATARSSAGQITGGRRRGASDCHLECQHRRASTPGRTRRARRHCR</sequence>
<dbReference type="InterPro" id="IPR002559">
    <property type="entry name" value="Transposase_11"/>
</dbReference>
<evidence type="ECO:0000256" key="1">
    <source>
        <dbReference type="SAM" id="MobiDB-lite"/>
    </source>
</evidence>
<reference evidence="3 4" key="1">
    <citation type="journal article" date="2019" name="Int. J. Syst. Evol. Microbiol.">
        <title>The Global Catalogue of Microorganisms (GCM) 10K type strain sequencing project: providing services to taxonomists for standard genome sequencing and annotation.</title>
        <authorList>
            <consortium name="The Broad Institute Genomics Platform"/>
            <consortium name="The Broad Institute Genome Sequencing Center for Infectious Disease"/>
            <person name="Wu L."/>
            <person name="Ma J."/>
        </authorList>
    </citation>
    <scope>NUCLEOTIDE SEQUENCE [LARGE SCALE GENOMIC DNA]</scope>
    <source>
        <strain evidence="3 4">JCM 4505</strain>
    </source>
</reference>
<dbReference type="Proteomes" id="UP001501867">
    <property type="component" value="Unassembled WGS sequence"/>
</dbReference>
<comment type="caution">
    <text evidence="3">The sequence shown here is derived from an EMBL/GenBank/DDBJ whole genome shotgun (WGS) entry which is preliminary data.</text>
</comment>